<evidence type="ECO:0000256" key="4">
    <source>
        <dbReference type="ARBA" id="ARBA00023136"/>
    </source>
</evidence>
<dbReference type="Proteomes" id="UP000001876">
    <property type="component" value="Unassembled WGS sequence"/>
</dbReference>
<keyword evidence="3 6" id="KW-1133">Transmembrane helix</keyword>
<keyword evidence="8" id="KW-1185">Reference proteome</keyword>
<evidence type="ECO:0000256" key="3">
    <source>
        <dbReference type="ARBA" id="ARBA00022989"/>
    </source>
</evidence>
<dbReference type="SUPFAM" id="SSF81330">
    <property type="entry name" value="Gated mechanosensitive channel"/>
    <property type="match status" value="1"/>
</dbReference>
<keyword evidence="2 6" id="KW-0812">Transmembrane</keyword>
<dbReference type="KEGG" id="mpp:MICPUCDRAFT_57337"/>
<dbReference type="InterPro" id="IPR037673">
    <property type="entry name" value="MSC/AndL"/>
</dbReference>
<accession>C1MQL7</accession>
<feature type="compositionally biased region" description="Basic and acidic residues" evidence="5">
    <location>
        <begin position="21"/>
        <end position="41"/>
    </location>
</feature>
<dbReference type="EMBL" id="GG663738">
    <property type="protein sequence ID" value="EEH57732.1"/>
    <property type="molecule type" value="Genomic_DNA"/>
</dbReference>
<protein>
    <submittedName>
        <fullName evidence="7">Predicted protein</fullName>
    </submittedName>
</protein>
<keyword evidence="4 6" id="KW-0472">Membrane</keyword>
<evidence type="ECO:0000256" key="2">
    <source>
        <dbReference type="ARBA" id="ARBA00022692"/>
    </source>
</evidence>
<dbReference type="OMA" id="CEECASW"/>
<evidence type="ECO:0000313" key="7">
    <source>
        <dbReference type="EMBL" id="EEH57732.1"/>
    </source>
</evidence>
<dbReference type="InterPro" id="IPR036019">
    <property type="entry name" value="MscL_channel"/>
</dbReference>
<name>C1MQL7_MICPC</name>
<proteinExistence type="predicted"/>
<gene>
    <name evidence="7" type="ORF">MICPUCDRAFT_57337</name>
</gene>
<feature type="transmembrane region" description="Helical" evidence="6">
    <location>
        <begin position="140"/>
        <end position="162"/>
    </location>
</feature>
<dbReference type="OrthoDB" id="567387at2759"/>
<dbReference type="PANTHER" id="PTHR30266:SF2">
    <property type="entry name" value="LARGE-CONDUCTANCE MECHANOSENSITIVE CHANNEL"/>
    <property type="match status" value="1"/>
</dbReference>
<dbReference type="GeneID" id="9683219"/>
<feature type="region of interest" description="Disordered" evidence="5">
    <location>
        <begin position="1"/>
        <end position="53"/>
    </location>
</feature>
<evidence type="ECO:0000256" key="5">
    <source>
        <dbReference type="SAM" id="MobiDB-lite"/>
    </source>
</evidence>
<evidence type="ECO:0000313" key="8">
    <source>
        <dbReference type="Proteomes" id="UP000001876"/>
    </source>
</evidence>
<organism evidence="8">
    <name type="scientific">Micromonas pusilla (strain CCMP1545)</name>
    <name type="common">Picoplanktonic green alga</name>
    <dbReference type="NCBI Taxonomy" id="564608"/>
    <lineage>
        <taxon>Eukaryota</taxon>
        <taxon>Viridiplantae</taxon>
        <taxon>Chlorophyta</taxon>
        <taxon>Mamiellophyceae</taxon>
        <taxon>Mamiellales</taxon>
        <taxon>Mamiellaceae</taxon>
        <taxon>Micromonas</taxon>
    </lineage>
</organism>
<dbReference type="GO" id="GO:0008381">
    <property type="term" value="F:mechanosensitive monoatomic ion channel activity"/>
    <property type="evidence" value="ECO:0007669"/>
    <property type="project" value="TreeGrafter"/>
</dbReference>
<dbReference type="Pfam" id="PF01741">
    <property type="entry name" value="MscL"/>
    <property type="match status" value="1"/>
</dbReference>
<dbReference type="RefSeq" id="XP_003057781.1">
    <property type="nucleotide sequence ID" value="XM_003057735.1"/>
</dbReference>
<evidence type="ECO:0000256" key="6">
    <source>
        <dbReference type="SAM" id="Phobius"/>
    </source>
</evidence>
<dbReference type="PANTHER" id="PTHR30266">
    <property type="entry name" value="MECHANOSENSITIVE CHANNEL MSCL"/>
    <property type="match status" value="1"/>
</dbReference>
<comment type="subcellular location">
    <subcellularLocation>
        <location evidence="1">Membrane</location>
        <topology evidence="1">Multi-pass membrane protein</topology>
    </subcellularLocation>
</comment>
<evidence type="ECO:0000256" key="1">
    <source>
        <dbReference type="ARBA" id="ARBA00004141"/>
    </source>
</evidence>
<dbReference type="AlphaFoldDB" id="C1MQL7"/>
<dbReference type="GO" id="GO:0016020">
    <property type="term" value="C:membrane"/>
    <property type="evidence" value="ECO:0007669"/>
    <property type="project" value="UniProtKB-SubCell"/>
</dbReference>
<reference evidence="7 8" key="1">
    <citation type="journal article" date="2009" name="Science">
        <title>Green evolution and dynamic adaptations revealed by genomes of the marine picoeukaryotes Micromonas.</title>
        <authorList>
            <person name="Worden A.Z."/>
            <person name="Lee J.H."/>
            <person name="Mock T."/>
            <person name="Rouze P."/>
            <person name="Simmons M.P."/>
            <person name="Aerts A.L."/>
            <person name="Allen A.E."/>
            <person name="Cuvelier M.L."/>
            <person name="Derelle E."/>
            <person name="Everett M.V."/>
            <person name="Foulon E."/>
            <person name="Grimwood J."/>
            <person name="Gundlach H."/>
            <person name="Henrissat B."/>
            <person name="Napoli C."/>
            <person name="McDonald S.M."/>
            <person name="Parker M.S."/>
            <person name="Rombauts S."/>
            <person name="Salamov A."/>
            <person name="Von Dassow P."/>
            <person name="Badger J.H."/>
            <person name="Coutinho P.M."/>
            <person name="Demir E."/>
            <person name="Dubchak I."/>
            <person name="Gentemann C."/>
            <person name="Eikrem W."/>
            <person name="Gready J.E."/>
            <person name="John U."/>
            <person name="Lanier W."/>
            <person name="Lindquist E.A."/>
            <person name="Lucas S."/>
            <person name="Mayer K.F."/>
            <person name="Moreau H."/>
            <person name="Not F."/>
            <person name="Otillar R."/>
            <person name="Panaud O."/>
            <person name="Pangilinan J."/>
            <person name="Paulsen I."/>
            <person name="Piegu B."/>
            <person name="Poliakov A."/>
            <person name="Robbens S."/>
            <person name="Schmutz J."/>
            <person name="Toulza E."/>
            <person name="Wyss T."/>
            <person name="Zelensky A."/>
            <person name="Zhou K."/>
            <person name="Armbrust E.V."/>
            <person name="Bhattacharya D."/>
            <person name="Goodenough U.W."/>
            <person name="Van de Peer Y."/>
            <person name="Grigoriev I.V."/>
        </authorList>
    </citation>
    <scope>NUCLEOTIDE SEQUENCE [LARGE SCALE GENOMIC DNA]</scope>
    <source>
        <strain evidence="7 8">CCMP1545</strain>
    </source>
</reference>
<feature type="transmembrane region" description="Helical" evidence="6">
    <location>
        <begin position="79"/>
        <end position="101"/>
    </location>
</feature>
<sequence length="218" mass="23939">MPTDDAPLLAEVRSADDDDHDDARDDARDDHDDHDDHDRRAQKSARGLGEGLHTAVSRTSRVARLVDRRARRVLHLDRLGRFITSSQAVPVAVGLVFGSALRQLVDAFTTALVAPLVASVGGHSHLVSLRFVVHGLAFDYGVFVQAVLETFLTIVALFYLVVVPSSAVKSLRLSPTRPCPECLSWINENARRCCHCCSRTGFAVAREEEDAKDAKDED</sequence>
<dbReference type="Gene3D" id="1.10.1200.120">
    <property type="entry name" value="Large-conductance mechanosensitive channel, MscL, domain 1"/>
    <property type="match status" value="1"/>
</dbReference>